<organism evidence="2 3">
    <name type="scientific">Bacteroides ovatus</name>
    <dbReference type="NCBI Taxonomy" id="28116"/>
    <lineage>
        <taxon>Bacteria</taxon>
        <taxon>Pseudomonadati</taxon>
        <taxon>Bacteroidota</taxon>
        <taxon>Bacteroidia</taxon>
        <taxon>Bacteroidales</taxon>
        <taxon>Bacteroidaceae</taxon>
        <taxon>Bacteroides</taxon>
    </lineage>
</organism>
<evidence type="ECO:0000313" key="2">
    <source>
        <dbReference type="EMBL" id="RGX10461.1"/>
    </source>
</evidence>
<gene>
    <name evidence="2" type="ORF">DWV35_10185</name>
    <name evidence="1" type="ORF">F3B90_12475</name>
</gene>
<reference evidence="1 4" key="2">
    <citation type="journal article" date="2019" name="Nat. Med.">
        <title>A library of human gut bacterial isolates paired with longitudinal multiomics data enables mechanistic microbiome research.</title>
        <authorList>
            <person name="Poyet M."/>
            <person name="Groussin M."/>
            <person name="Gibbons S.M."/>
            <person name="Avila-Pacheco J."/>
            <person name="Jiang X."/>
            <person name="Kearney S.M."/>
            <person name="Perrotta A.R."/>
            <person name="Berdy B."/>
            <person name="Zhao S."/>
            <person name="Lieberman T.D."/>
            <person name="Swanson P.K."/>
            <person name="Smith M."/>
            <person name="Roesemann S."/>
            <person name="Alexander J.E."/>
            <person name="Rich S.A."/>
            <person name="Livny J."/>
            <person name="Vlamakis H."/>
            <person name="Clish C."/>
            <person name="Bullock K."/>
            <person name="Deik A."/>
            <person name="Scott J."/>
            <person name="Pierce K.A."/>
            <person name="Xavier R.J."/>
            <person name="Alm E.J."/>
        </authorList>
    </citation>
    <scope>NUCLEOTIDE SEQUENCE [LARGE SCALE GENOMIC DNA]</scope>
    <source>
        <strain evidence="1 4">BIOML-A15</strain>
    </source>
</reference>
<dbReference type="EMBL" id="QSBI01000010">
    <property type="protein sequence ID" value="RGX10461.1"/>
    <property type="molecule type" value="Genomic_DNA"/>
</dbReference>
<dbReference type="Proteomes" id="UP000286031">
    <property type="component" value="Unassembled WGS sequence"/>
</dbReference>
<evidence type="ECO:0000313" key="3">
    <source>
        <dbReference type="Proteomes" id="UP000286031"/>
    </source>
</evidence>
<protein>
    <submittedName>
        <fullName evidence="2">Uncharacterized protein</fullName>
    </submittedName>
</protein>
<sequence>MKKVLIFPKPFRIKNPTLDDQNSYMISSLIDEVEMKEVGNFVEVNTLQESDYAKEIRRIVAKQKPDWVIASGESATACINLYGQNKILVNPVVTFNDLNNVPEHARQHIYGFFGALPEQEKSYELFQTVYPNAAWYFNVPELQLVYIKDISIAIINDKSKD</sequence>
<dbReference type="Proteomes" id="UP000424805">
    <property type="component" value="Unassembled WGS sequence"/>
</dbReference>
<proteinExistence type="predicted"/>
<name>A0A413ESH3_BACOV</name>
<dbReference type="EMBL" id="VWFP01000011">
    <property type="protein sequence ID" value="KAA4626698.1"/>
    <property type="molecule type" value="Genomic_DNA"/>
</dbReference>
<evidence type="ECO:0000313" key="1">
    <source>
        <dbReference type="EMBL" id="KAA4626698.1"/>
    </source>
</evidence>
<evidence type="ECO:0000313" key="4">
    <source>
        <dbReference type="Proteomes" id="UP000424805"/>
    </source>
</evidence>
<reference evidence="2 3" key="1">
    <citation type="submission" date="2018-08" db="EMBL/GenBank/DDBJ databases">
        <title>A genome reference for cultivated species of the human gut microbiota.</title>
        <authorList>
            <person name="Zou Y."/>
            <person name="Xue W."/>
            <person name="Luo G."/>
        </authorList>
    </citation>
    <scope>NUCLEOTIDE SEQUENCE [LARGE SCALE GENOMIC DNA]</scope>
    <source>
        <strain evidence="2 3">AF04-46</strain>
    </source>
</reference>
<accession>A0A413ESH3</accession>
<dbReference type="AlphaFoldDB" id="A0A413ESH3"/>
<dbReference type="RefSeq" id="WP_117512262.1">
    <property type="nucleotide sequence ID" value="NZ_JAQCPI010000009.1"/>
</dbReference>
<comment type="caution">
    <text evidence="2">The sequence shown here is derived from an EMBL/GenBank/DDBJ whole genome shotgun (WGS) entry which is preliminary data.</text>
</comment>